<evidence type="ECO:0000256" key="1">
    <source>
        <dbReference type="SAM" id="MobiDB-lite"/>
    </source>
</evidence>
<feature type="domain" description="Pirin C-terminal" evidence="2">
    <location>
        <begin position="24"/>
        <end position="117"/>
    </location>
</feature>
<gene>
    <name evidence="3" type="ORF">KGA66_12040</name>
</gene>
<protein>
    <recommendedName>
        <fullName evidence="2">Pirin C-terminal domain-containing protein</fullName>
    </recommendedName>
</protein>
<feature type="region of interest" description="Disordered" evidence="1">
    <location>
        <begin position="1"/>
        <end position="21"/>
    </location>
</feature>
<sequence>MRSTARAHPVRSSPRWWAPTSRSKSGARVALPVEPDFEHAVLAMQGAAEVDGVPVRGEMLYLGCGRRELPLRAETAAGLMLLGGEPFEERIVMFWNFVGRTGQEMAQAREDWMTGDRFGEVHGYAGRRLSAPEMPATPLKPRGRER</sequence>
<dbReference type="CDD" id="cd02247">
    <property type="entry name" value="cupin_pirin_C"/>
    <property type="match status" value="1"/>
</dbReference>
<dbReference type="SUPFAM" id="SSF51182">
    <property type="entry name" value="RmlC-like cupins"/>
    <property type="match status" value="1"/>
</dbReference>
<dbReference type="InterPro" id="IPR008778">
    <property type="entry name" value="Pirin_C_dom"/>
</dbReference>
<keyword evidence="4" id="KW-1185">Reference proteome</keyword>
<evidence type="ECO:0000313" key="4">
    <source>
        <dbReference type="Proteomes" id="UP000677913"/>
    </source>
</evidence>
<dbReference type="InterPro" id="IPR011051">
    <property type="entry name" value="RmlC_Cupin_sf"/>
</dbReference>
<name>A0A8J7WQW6_9ACTN</name>
<reference evidence="3" key="1">
    <citation type="submission" date="2021-04" db="EMBL/GenBank/DDBJ databases">
        <title>Genome based classification of Actinospica acidithermotolerans sp. nov., an actinobacterium isolated from an Indonesian hot spring.</title>
        <authorList>
            <person name="Kusuma A.B."/>
            <person name="Putra K.E."/>
            <person name="Nafisah S."/>
            <person name="Loh J."/>
            <person name="Nouioui I."/>
            <person name="Goodfellow M."/>
        </authorList>
    </citation>
    <scope>NUCLEOTIDE SEQUENCE</scope>
    <source>
        <strain evidence="3">DSM 45618</strain>
    </source>
</reference>
<dbReference type="Pfam" id="PF05726">
    <property type="entry name" value="Pirin_C"/>
    <property type="match status" value="1"/>
</dbReference>
<dbReference type="Gene3D" id="2.60.120.10">
    <property type="entry name" value="Jelly Rolls"/>
    <property type="match status" value="2"/>
</dbReference>
<dbReference type="AlphaFoldDB" id="A0A8J7WQW6"/>
<accession>A0A8J7WQW6</accession>
<evidence type="ECO:0000313" key="3">
    <source>
        <dbReference type="EMBL" id="MBS2963784.1"/>
    </source>
</evidence>
<evidence type="ECO:0000259" key="2">
    <source>
        <dbReference type="Pfam" id="PF05726"/>
    </source>
</evidence>
<dbReference type="InterPro" id="IPR014710">
    <property type="entry name" value="RmlC-like_jellyroll"/>
</dbReference>
<organism evidence="3 4">
    <name type="scientific">Actinocrinis puniceicyclus</name>
    <dbReference type="NCBI Taxonomy" id="977794"/>
    <lineage>
        <taxon>Bacteria</taxon>
        <taxon>Bacillati</taxon>
        <taxon>Actinomycetota</taxon>
        <taxon>Actinomycetes</taxon>
        <taxon>Catenulisporales</taxon>
        <taxon>Actinospicaceae</taxon>
        <taxon>Actinocrinis</taxon>
    </lineage>
</organism>
<proteinExistence type="predicted"/>
<dbReference type="Proteomes" id="UP000677913">
    <property type="component" value="Unassembled WGS sequence"/>
</dbReference>
<comment type="caution">
    <text evidence="3">The sequence shown here is derived from an EMBL/GenBank/DDBJ whole genome shotgun (WGS) entry which is preliminary data.</text>
</comment>
<dbReference type="EMBL" id="JAGSXH010000034">
    <property type="protein sequence ID" value="MBS2963784.1"/>
    <property type="molecule type" value="Genomic_DNA"/>
</dbReference>